<evidence type="ECO:0000256" key="2">
    <source>
        <dbReference type="ARBA" id="ARBA00022527"/>
    </source>
</evidence>
<comment type="caution">
    <text evidence="10">The sequence shown here is derived from an EMBL/GenBank/DDBJ whole genome shotgun (WGS) entry which is preliminary data.</text>
</comment>
<feature type="compositionally biased region" description="Low complexity" evidence="8">
    <location>
        <begin position="315"/>
        <end position="325"/>
    </location>
</feature>
<dbReference type="RefSeq" id="WP_229336922.1">
    <property type="nucleotide sequence ID" value="NZ_JAINUL010000001.1"/>
</dbReference>
<feature type="domain" description="Protein kinase" evidence="9">
    <location>
        <begin position="15"/>
        <end position="270"/>
    </location>
</feature>
<feature type="region of interest" description="Disordered" evidence="8">
    <location>
        <begin position="367"/>
        <end position="403"/>
    </location>
</feature>
<evidence type="ECO:0000256" key="8">
    <source>
        <dbReference type="SAM" id="MobiDB-lite"/>
    </source>
</evidence>
<evidence type="ECO:0000256" key="6">
    <source>
        <dbReference type="ARBA" id="ARBA00022840"/>
    </source>
</evidence>
<keyword evidence="5 10" id="KW-0418">Kinase</keyword>
<dbReference type="InterPro" id="IPR017441">
    <property type="entry name" value="Protein_kinase_ATP_BS"/>
</dbReference>
<dbReference type="Gene3D" id="3.30.200.20">
    <property type="entry name" value="Phosphorylase Kinase, domain 1"/>
    <property type="match status" value="1"/>
</dbReference>
<dbReference type="Proteomes" id="UP001520654">
    <property type="component" value="Unassembled WGS sequence"/>
</dbReference>
<dbReference type="InterPro" id="IPR008271">
    <property type="entry name" value="Ser/Thr_kinase_AS"/>
</dbReference>
<evidence type="ECO:0000256" key="5">
    <source>
        <dbReference type="ARBA" id="ARBA00022777"/>
    </source>
</evidence>
<evidence type="ECO:0000256" key="7">
    <source>
        <dbReference type="PROSITE-ProRule" id="PRU10141"/>
    </source>
</evidence>
<sequence length="543" mass="57899">MEQQTGAGAVLAGRYRLVEPIGSGGMGKVWRAHDELLHRTVAVKELTAGLYVAQADREVLHARTQKEARAAARIQHPAVVVVHDVLEHDDRPWIVMEYIDGPSLADAAKAAGRIEPPEAARIGLHVLGALRAAHAVGVLHRDVKPGNVLLAKDGRVLLTDFGIAAIEGDSSITRTGEIVGSIDYLAPERVTGGTPGTASDLWSLGATLYTAVEARSPFRRTSPISSLQAVVNDEPPALRQAGALGPVITALLRKDPEERPSAQETERMLIEAMEGRQPKAAQAYVPTRAVTPEELDAAEEAEPEAAPAPAPAPAPDSARTAALPEQPGPAPAAAQGGGRVKRAAAVALVAALVGGGAVFGVLKFTGDTEAGNGGSDKNASAPDRQGGEEAAPPEGYTQVTDPTGFTLFVPAGWKRQMDGDQIDYTPDNGKHFIRIAADPTPDYENPYAHLLDLEKQVQKRTDYKKQRLNQNTFRDSTRAALWDFSWTEKGTHAGPRRAIEQMYVAPDGTEYAIYMSSPVADWSTTRQQFDVVLSGWKPPAGKP</sequence>
<dbReference type="InterPro" id="IPR011009">
    <property type="entry name" value="Kinase-like_dom_sf"/>
</dbReference>
<evidence type="ECO:0000313" key="11">
    <source>
        <dbReference type="Proteomes" id="UP001520654"/>
    </source>
</evidence>
<dbReference type="PROSITE" id="PS00107">
    <property type="entry name" value="PROTEIN_KINASE_ATP"/>
    <property type="match status" value="1"/>
</dbReference>
<dbReference type="PROSITE" id="PS00108">
    <property type="entry name" value="PROTEIN_KINASE_ST"/>
    <property type="match status" value="1"/>
</dbReference>
<gene>
    <name evidence="10" type="ORF">K7B10_17005</name>
</gene>
<dbReference type="PANTHER" id="PTHR43289">
    <property type="entry name" value="MITOGEN-ACTIVATED PROTEIN KINASE KINASE KINASE 20-RELATED"/>
    <property type="match status" value="1"/>
</dbReference>
<evidence type="ECO:0000313" key="10">
    <source>
        <dbReference type="EMBL" id="MCC0096455.1"/>
    </source>
</evidence>
<evidence type="ECO:0000259" key="9">
    <source>
        <dbReference type="PROSITE" id="PS50011"/>
    </source>
</evidence>
<dbReference type="PROSITE" id="PS50011">
    <property type="entry name" value="PROTEIN_KINASE_DOM"/>
    <property type="match status" value="1"/>
</dbReference>
<evidence type="ECO:0000256" key="4">
    <source>
        <dbReference type="ARBA" id="ARBA00022741"/>
    </source>
</evidence>
<dbReference type="PANTHER" id="PTHR43289:SF6">
    <property type="entry name" value="SERINE_THREONINE-PROTEIN KINASE NEKL-3"/>
    <property type="match status" value="1"/>
</dbReference>
<dbReference type="SMART" id="SM00220">
    <property type="entry name" value="S_TKc"/>
    <property type="match status" value="1"/>
</dbReference>
<name>A0ABS8E5K9_9ACTN</name>
<organism evidence="10 11">
    <name type="scientific">Streptomyces flavotricini</name>
    <dbReference type="NCBI Taxonomy" id="66888"/>
    <lineage>
        <taxon>Bacteria</taxon>
        <taxon>Bacillati</taxon>
        <taxon>Actinomycetota</taxon>
        <taxon>Actinomycetes</taxon>
        <taxon>Kitasatosporales</taxon>
        <taxon>Streptomycetaceae</taxon>
        <taxon>Streptomyces</taxon>
    </lineage>
</organism>
<evidence type="ECO:0000256" key="3">
    <source>
        <dbReference type="ARBA" id="ARBA00022679"/>
    </source>
</evidence>
<reference evidence="10 11" key="1">
    <citation type="submission" date="2021-08" db="EMBL/GenBank/DDBJ databases">
        <title>Genomic Architecture of Streptomyces flavotricini NGL1 and Streptomyces erythrochromogenes HMS4 With Differential Plant Beneficial attributes and laccase production capabilities.</title>
        <authorList>
            <person name="Salwan R."/>
            <person name="Kaur R."/>
            <person name="Sharma V."/>
        </authorList>
    </citation>
    <scope>NUCLEOTIDE SEQUENCE [LARGE SCALE GENOMIC DNA]</scope>
    <source>
        <strain evidence="10 11">NGL1</strain>
    </source>
</reference>
<feature type="region of interest" description="Disordered" evidence="8">
    <location>
        <begin position="295"/>
        <end position="336"/>
    </location>
</feature>
<dbReference type="Gene3D" id="1.10.510.10">
    <property type="entry name" value="Transferase(Phosphotransferase) domain 1"/>
    <property type="match status" value="1"/>
</dbReference>
<dbReference type="EMBL" id="JAINUL010000001">
    <property type="protein sequence ID" value="MCC0096455.1"/>
    <property type="molecule type" value="Genomic_DNA"/>
</dbReference>
<dbReference type="SUPFAM" id="SSF56112">
    <property type="entry name" value="Protein kinase-like (PK-like)"/>
    <property type="match status" value="1"/>
</dbReference>
<keyword evidence="2 10" id="KW-0723">Serine/threonine-protein kinase</keyword>
<dbReference type="GO" id="GO:0004674">
    <property type="term" value="F:protein serine/threonine kinase activity"/>
    <property type="evidence" value="ECO:0007669"/>
    <property type="project" value="UniProtKB-KW"/>
</dbReference>
<protein>
    <recommendedName>
        <fullName evidence="1">non-specific serine/threonine protein kinase</fullName>
        <ecNumber evidence="1">2.7.11.1</ecNumber>
    </recommendedName>
</protein>
<accession>A0ABS8E5K9</accession>
<dbReference type="InterPro" id="IPR000719">
    <property type="entry name" value="Prot_kinase_dom"/>
</dbReference>
<dbReference type="CDD" id="cd14014">
    <property type="entry name" value="STKc_PknB_like"/>
    <property type="match status" value="1"/>
</dbReference>
<keyword evidence="6 7" id="KW-0067">ATP-binding</keyword>
<keyword evidence="3" id="KW-0808">Transferase</keyword>
<keyword evidence="11" id="KW-1185">Reference proteome</keyword>
<dbReference type="Pfam" id="PF00069">
    <property type="entry name" value="Pkinase"/>
    <property type="match status" value="1"/>
</dbReference>
<keyword evidence="4 7" id="KW-0547">Nucleotide-binding</keyword>
<evidence type="ECO:0000256" key="1">
    <source>
        <dbReference type="ARBA" id="ARBA00012513"/>
    </source>
</evidence>
<feature type="binding site" evidence="7">
    <location>
        <position position="44"/>
    </location>
    <ligand>
        <name>ATP</name>
        <dbReference type="ChEBI" id="CHEBI:30616"/>
    </ligand>
</feature>
<proteinExistence type="predicted"/>
<dbReference type="EC" id="2.7.11.1" evidence="1"/>